<sequence>MLEGLEGAKVGIKVGKKRVSTQDYWFGSSRFSVPPNHPLHVGDSLDKNLHSTGKEEGLCVELRQKWALQHSPRCSIYTTLVNSPCDTAWPFMVLVKSNPQLAWKITGDLADLRSLV</sequence>
<evidence type="ECO:0000313" key="2">
    <source>
        <dbReference type="Proteomes" id="UP000266188"/>
    </source>
</evidence>
<name>A0A3A2Z8M3_9EURO</name>
<dbReference type="AlphaFoldDB" id="A0A3A2Z8M3"/>
<protein>
    <submittedName>
        <fullName evidence="1">Uncharacterized protein</fullName>
    </submittedName>
</protein>
<organism evidence="1 2">
    <name type="scientific">Aspergillus sclerotialis</name>
    <dbReference type="NCBI Taxonomy" id="2070753"/>
    <lineage>
        <taxon>Eukaryota</taxon>
        <taxon>Fungi</taxon>
        <taxon>Dikarya</taxon>
        <taxon>Ascomycota</taxon>
        <taxon>Pezizomycotina</taxon>
        <taxon>Eurotiomycetes</taxon>
        <taxon>Eurotiomycetidae</taxon>
        <taxon>Eurotiales</taxon>
        <taxon>Aspergillaceae</taxon>
        <taxon>Aspergillus</taxon>
        <taxon>Aspergillus subgen. Polypaecilum</taxon>
    </lineage>
</organism>
<keyword evidence="2" id="KW-1185">Reference proteome</keyword>
<reference evidence="2" key="1">
    <citation type="submission" date="2017-02" db="EMBL/GenBank/DDBJ databases">
        <authorList>
            <person name="Tafer H."/>
            <person name="Lopandic K."/>
        </authorList>
    </citation>
    <scope>NUCLEOTIDE SEQUENCE [LARGE SCALE GENOMIC DNA]</scope>
    <source>
        <strain evidence="2">CBS 366.77</strain>
    </source>
</reference>
<evidence type="ECO:0000313" key="1">
    <source>
        <dbReference type="EMBL" id="RJE18573.1"/>
    </source>
</evidence>
<proteinExistence type="predicted"/>
<dbReference type="Proteomes" id="UP000266188">
    <property type="component" value="Unassembled WGS sequence"/>
</dbReference>
<accession>A0A3A2Z8M3</accession>
<gene>
    <name evidence="1" type="ORF">PHISCL_09092</name>
</gene>
<dbReference type="EMBL" id="MVGC01000529">
    <property type="protein sequence ID" value="RJE18573.1"/>
    <property type="molecule type" value="Genomic_DNA"/>
</dbReference>
<comment type="caution">
    <text evidence="1">The sequence shown here is derived from an EMBL/GenBank/DDBJ whole genome shotgun (WGS) entry which is preliminary data.</text>
</comment>